<keyword evidence="7" id="KW-0808">Transferase</keyword>
<dbReference type="Pfam" id="PF00632">
    <property type="entry name" value="HECT"/>
    <property type="match status" value="1"/>
</dbReference>
<feature type="repeat" description="RCC1" evidence="12">
    <location>
        <begin position="558"/>
        <end position="609"/>
    </location>
</feature>
<keyword evidence="6" id="KW-0597">Phosphoprotein</keyword>
<feature type="repeat" description="RCC1" evidence="12">
    <location>
        <begin position="507"/>
        <end position="556"/>
    </location>
</feature>
<dbReference type="FunFam" id="2.60.120.920:FF:000015">
    <property type="entry name" value="LOW QUALITY PROTEIN: probable E3 ubiquitin-protein ligase HERC1"/>
    <property type="match status" value="1"/>
</dbReference>
<dbReference type="SMART" id="SM00119">
    <property type="entry name" value="HECTc"/>
    <property type="match status" value="1"/>
</dbReference>
<feature type="repeat" description="RCC1" evidence="12">
    <location>
        <begin position="401"/>
        <end position="453"/>
    </location>
</feature>
<gene>
    <name evidence="16" type="ORF">Zmor_001259</name>
</gene>
<feature type="domain" description="B30.2/SPRY" evidence="14">
    <location>
        <begin position="1688"/>
        <end position="1894"/>
    </location>
</feature>
<dbReference type="SUPFAM" id="SSF50978">
    <property type="entry name" value="WD40 repeat-like"/>
    <property type="match status" value="1"/>
</dbReference>
<dbReference type="PRINTS" id="PR00633">
    <property type="entry name" value="RCCNDNSATION"/>
</dbReference>
<dbReference type="PROSITE" id="PS00626">
    <property type="entry name" value="RCC1_2"/>
    <property type="match status" value="3"/>
</dbReference>
<dbReference type="CDD" id="cd14401">
    <property type="entry name" value="UBA_HERC1"/>
    <property type="match status" value="1"/>
</dbReference>
<evidence type="ECO:0000256" key="12">
    <source>
        <dbReference type="PROSITE-ProRule" id="PRU00235"/>
    </source>
</evidence>
<dbReference type="Gene3D" id="3.90.1750.10">
    <property type="entry name" value="Hect, E3 ligase catalytic domains"/>
    <property type="match status" value="1"/>
</dbReference>
<dbReference type="PROSITE" id="PS50294">
    <property type="entry name" value="WD_REPEATS_REGION"/>
    <property type="match status" value="2"/>
</dbReference>
<dbReference type="PANTHER" id="PTHR22872:SF6">
    <property type="entry name" value="E3 UBIQUITIN-PROTEIN LIGASE HERC1-RELATED"/>
    <property type="match status" value="1"/>
</dbReference>
<dbReference type="Gene3D" id="3.30.2160.10">
    <property type="entry name" value="Hect, E3 ligase catalytic domain"/>
    <property type="match status" value="1"/>
</dbReference>
<dbReference type="InterPro" id="IPR001870">
    <property type="entry name" value="B30.2/SPRY"/>
</dbReference>
<dbReference type="Gene3D" id="3.30.2410.10">
    <property type="entry name" value="Hect, E3 ligase catalytic domain"/>
    <property type="match status" value="1"/>
</dbReference>
<evidence type="ECO:0000313" key="16">
    <source>
        <dbReference type="EMBL" id="KAJ3665784.1"/>
    </source>
</evidence>
<evidence type="ECO:0000256" key="4">
    <source>
        <dbReference type="ARBA" id="ARBA00012485"/>
    </source>
</evidence>
<evidence type="ECO:0000256" key="7">
    <source>
        <dbReference type="ARBA" id="ARBA00022679"/>
    </source>
</evidence>
<dbReference type="EMBL" id="JALNTZ010000001">
    <property type="protein sequence ID" value="KAJ3665784.1"/>
    <property type="molecule type" value="Genomic_DNA"/>
</dbReference>
<dbReference type="SMART" id="SM00449">
    <property type="entry name" value="SPRY"/>
    <property type="match status" value="1"/>
</dbReference>
<protein>
    <recommendedName>
        <fullName evidence="4">HECT-type E3 ubiquitin transferase</fullName>
        <ecNumber evidence="4">2.3.2.26</ecNumber>
    </recommendedName>
</protein>
<keyword evidence="13" id="KW-0175">Coiled coil</keyword>
<feature type="repeat" description="RCC1" evidence="12">
    <location>
        <begin position="454"/>
        <end position="506"/>
    </location>
</feature>
<dbReference type="SUPFAM" id="SSF49899">
    <property type="entry name" value="Concanavalin A-like lectins/glucanases"/>
    <property type="match status" value="1"/>
</dbReference>
<dbReference type="InterPro" id="IPR035983">
    <property type="entry name" value="Hect_E3_ubiquitin_ligase"/>
</dbReference>
<dbReference type="InterPro" id="IPR003877">
    <property type="entry name" value="SPRY_dom"/>
</dbReference>
<feature type="repeat" description="WD" evidence="11">
    <location>
        <begin position="3119"/>
        <end position="3160"/>
    </location>
</feature>
<keyword evidence="9 10" id="KW-0833">Ubl conjugation pathway</keyword>
<comment type="subcellular location">
    <subcellularLocation>
        <location evidence="2">Cytoplasm</location>
    </subcellularLocation>
</comment>
<dbReference type="SMART" id="SM00320">
    <property type="entry name" value="WD40"/>
    <property type="match status" value="4"/>
</dbReference>
<dbReference type="PROSITE" id="PS50012">
    <property type="entry name" value="RCC1_3"/>
    <property type="match status" value="12"/>
</dbReference>
<dbReference type="Pfam" id="PF00415">
    <property type="entry name" value="RCC1"/>
    <property type="match status" value="7"/>
</dbReference>
<evidence type="ECO:0000256" key="1">
    <source>
        <dbReference type="ARBA" id="ARBA00000885"/>
    </source>
</evidence>
<feature type="repeat" description="RCC1" evidence="12">
    <location>
        <begin position="3467"/>
        <end position="3515"/>
    </location>
</feature>
<feature type="repeat" description="RCC1" evidence="12">
    <location>
        <begin position="3676"/>
        <end position="3727"/>
    </location>
</feature>
<evidence type="ECO:0000256" key="8">
    <source>
        <dbReference type="ARBA" id="ARBA00022737"/>
    </source>
</evidence>
<feature type="repeat" description="RCC1" evidence="12">
    <location>
        <begin position="610"/>
        <end position="660"/>
    </location>
</feature>
<dbReference type="FunFam" id="3.30.2410.10:FF:000006">
    <property type="entry name" value="probable E3 ubiquitin-protein ligase HERC1 isoform X2"/>
    <property type="match status" value="1"/>
</dbReference>
<evidence type="ECO:0000259" key="14">
    <source>
        <dbReference type="PROSITE" id="PS50188"/>
    </source>
</evidence>
<sequence>MDTFSANIELEWIDHTNTSWSIKDCDSISNRDLVQSMYDLLIQNKEVRLIPTTLSLFNDVQILPSFQYESASNVELNHYIATLLTSQFDLAKNVCSSSQFAVVLKQRLLILRRIFYALTMKYHDKEKSDQSVNENNNSNALSRETLSGSQALLEIGVKTGLSLLFSLLRQNWQVSDILKVPSLCNSVLETSFELLQKLPSLCLSNDVQLTNLGISSLEQVSDFLKDSVLHSPNADPQGRLLSCKLLLALALQRGSLRYLLDWIEMALDASSKDGEAIADSFFKNAILQLEGGKYKIKSDLWKNHDNIQVTVYEAAINLMEILASMAIDFGGVCSAVESTSSEFEVGVYEKSDVYVWGSNSSHQLAEGNQEKILMPVKSKMFTQVQQVEAGQYCTFAIHWDGSVSACGKGSYGRLGLGESSNQSFPKRILLDSVVKKLSSSKGSDGHTLALAENGIVYSWGDGDYGKLGHGNCATHKQPERVCGPFMGKTIKYINAGYRHSAAVTDDGKLYTWGEGDHGRLGHGDSNGRYIPTQVAGLSDVGSVACGSSHTLVVSRDGKTVWSFGSGEHGKLGTGDLGKVYRPQVIEALQSLTIQKVCAGTSFSMALTASGEVYTWGSGAILGHGSADALYYLPLFVENLAPHRIIDISAGDNHCLALTNEYEVFAWGTNSMGQCGQGHTCSPITTPMKVIGLEGVNIRQISAGTSHSIAWTSIPAENQHMTKHKPFCLDLHEKTFELLKKFLEKYTVTFTYDTPPSPFKTATEHHRFVLLSLKLLCTHLSLCMNGNLSDNILNKHTKQLRTILFRLVDIKTPTEIHATVIELINVGASLLLPQLPERVEFLHEHLSKDENLSQGQQMLLNIVLSSLEDPAHIATLLRETTSQEKRQKLFLIETLMYTLLQSFSKITEDSLDSIKTYMEEKPNNEWRNDENPRTTHLQKLLSSLQNHLLAHIIVKVKHSKNNSSNAFEILNTHLNQLFPLIIKVLNKSAEILEKHPPSLELLYNVLLDSVAGSMFLKLLTSLLLMPVSFVRNLLPELLNILAPLDRFNKLLPVDIMNDLSTVSSRSETPTLAQLADQSWIWMVDLQRTCSLLIGQCLGGVLLGERFTLEEMFCRHWINTELFSCGIVNEDVDVQTVIDMSHTASLNLQDALVISLENLNPTVQNYCKMAFKLPYQYDEACAVETNLFEDTDFYQPAMENYQFELWDSDGKLADTVVQCFLITLLKQTGLIKESPKHPAFKEVYKYTFKLRQKLISTICCYNYENAEKNQVAEEKEKEQNEKTSDLSGFDADEAEDEEQRFTNACRQILQRCLFLLIFVKGVELDFSDGSSSDEEIDADKPYTTFYRESHNNHIPKEFTKICSLCLSFVCNEPAEKVPFISHGTSKNSWCTDPVIFYKALIAQKNRARSRLDSLEYLHKLITEKKPSPTVSNIVHPQLLSGYFGFCNFKSEDFPTYLRHYLDHIQASPLKLQQEIRVNMHKIYDFLIKSLQQQIGGSYENRQLLLTTLFTLTAKYEPVDLNFLISNNLLSSLMLLNDDDVNKTDILNISVTRLIRILALCACVHSKKIQLDTLQNIIDKLHEQFTATVESRDEITGASLFSLCDKNFGDFLLFLRIISSSKLIKVLMASKKWIYALLSVLDTCDLSLTYAIQLKLIRPKMLVLQILQNILPSLQSKWMPADLKKYVVNKLFSQMGKELWKESTNESFSERVVDSNDLKQNDFIDKEEDENIPVHDMGFDMDKCYNCVIESNLTLVHGSGGRGYGLGLQAIRSGCYQWKILIVKENRGNEGTCIGVSKYPVKDFSHRSTSDMWLYRAYSGSLYHCGERDTSFQCYTQGDYITVVLDMDAKTLSFGKNGEEPRVAFENIDAPELYPCVMFYSTNPGEKVKITDMKVHSTQRDLLPGEPNLAPLPAVLTEGYISLIRKLHTSNIWTSEVNTAIIDRLNCIEDLFAKIKVHNCDFLEREEAVNNREISFKINELCMRVWPALVIIGGFDRGLKIGGYCTHKGTGRKAIILGILKKGITTVNVQWESDGSVADVAISNLEYLETPPFNNNKFSGLTPGLLLQVARLTGVTDELPFPACNLTRQEEDLLTEENHSRKSDNLRSNSDSFIHTQYSSTNRQQGPRTIDSLTDEMVTTILGEGKRISVEKIVGTQSEANLSEVNDKNSQAKNSEIKLLEKKLLELESNCLQIAFLQFAALKALGIFLTSNLFAELFLIDNHVKDFSRDEKTLKQIMLALVEKSIQQCKLRNVITAAEFERVESVLHLNFVKATASDNVAKIASSEEICEATAAAIPEESTSQGAAAASKPLLAFNRSSPSSVVLQKLAAYPKQASTSTRTVQCDGSAHIFGSELLPYIDPDEAANRRPYPPIATHLLEMGFRLPHIMTAIRETKCTGEFNAQTVNMLAVWMLEHPYTEPSSEENSAGQSSRRPVNIRQFQEFFRQRTVDCCDTERIERRYTHTPLSLRREHSFDEQFSIFATPRIPVRWTQRQQIQEEIQQITGRESATSPSDIISSFVDIQRSCAICPYCDHLSPNIRAHVEYHHPGCGIPWSSSICGSITGNLYILCAKCQRKYIHKNLNENHLQAQAPDIIFDEHDGTETDIQSMKFVMPSCEDISQIKSYLGFNENEFNLETIPFSHLDPLGTSSVPKVNKETENRNDTDTRFIGKQAQALRTSYDRIQALKHLTASIHIMLSRSIVLNVLSLLSMSTNPVTLMNRLEMIGLSDIRKVVRLMTLTAMNRVEIVDIQNSDDFPNYQLSNDFTRLASHLSPEANSCLNHLSVSIAALAQNDVKSSNLVVNLCTKDLIMSAIGVSVPKPAFAVTQALVNILSTHGGCSLLDLPKEEVPSSPLNDPACLEPLTLVNALAAYVMSCRVDPENREWASEQLFKAIASKVQMLSGANSEPVNFADLTNLLPKANAEYFDGHDNRISTLAWHEKKSRLASAGYDGTVRLWVFESKTQLSLDSTLVFHMSRDIFGNELQGKLIGHLKWSPSGDYVAAAMDNVINIWPLKQSELIGSYEDWFIEDVKEFITALTWPKVKSNTSEKDYLLVGKIDGSVSMVVISGGARQVETLINCSLNCAVVQVDWNNEIQPFAIGYLDGTLKLGWIHQNSNIVTVKVHESGITSLEWDPRGTILATISTDLTCKLWREEEGKLILLHTLIQPYEPVSLKWSPLIGEHKAALLLAIGTSYGTVCTWRLPDSDYEDAIPELMMHVQGHACNAVTSLSIHGNGLLLGSGCPNGILNIWSLHDGSLVQTVVGSGGINHNGLFWCSSDCLAVAFLRSKAVCLIQYGDNNLSKYVSLTTARCALMKRGIKGLKTAPFFKTLILYLPKIISDQYNVEKLPVQTGTQLAHSTYLRSLSSLAILLELDNVICYKLKPFNNQDDSEVIPEMQWLQTFSLGAQIADSLIKRTNLSDRVISQSQVLDETVKPSAIQNCFWTAQQDEQIMQWVSQRPQDWQIGGKCKAYMWGSDRHGQLAELGYSASVPAQVESFSIARKIVCGQNCTFVIQSNGTVLACGEGSYGRLGQGNSDDLHSLSVISSLQGFVITDLATSVGSDGHSLALAESGEVFSWGDGDYGKLGHGNPDRQRRPRQIEALQNEQVVQVACGFKHSAVVTIDGKLFTFGNGDFGKLGLGSTANKKLPERVIALDGYKIGQVACGLNHTACVSTDGMTVWTFGEGDYGKLGLGYATMKLIPHKVETVCNIGIKKVGCGTHLTVFLSKDGKVYVCGIDRVPWQTLLRERSDYKPQLMTSLIDHAVEDFAIGTEHVLFLTSCGKVFGWGMNSEGQLGLPHVSLVREPEIITELSDKGIQQISTGRTHSAAWSAPLLPQRIPGVTRSLTFGLPTKVPAQFEHLIGLPLTSIQARLKFLHNFSDKLYSCWTFMPLSCQQSDMQLPPLEGLISPRLRPLLASRVYTLPFVRCIGKTMVQGKNYGPQIIVKRINQEGRKCKPIFIQVAKQVVDIKPQDLRLPSRAWKVKLVGEGADDAGGVFDDTITEMCQEITSGAVSLLVPTPNAVNEEGFNRDRYLLNPQLNTPQHISWFKFLGILFGVAIRTRKPLAIPLAPMMWKLIVGELVTIEDLEEVDCMYVQSLRSIRDIHLSGVAEENFHDVIPLECFEGTSCTGKILPIVHGGRSIPLTFHNRAQYFEQAIKFRLQEFDLQVACIREGMAGIVPVPLLSLMTADYLEQLVCGMSHISIPILKKIIRYRELDENHQLVQWLWNILENFTDAERVLFMRFVSGRSRLPANLADLSQRFQVMKVDKAVNGLPTAQTCFFQLRLPPYTSQEIMAERLRYAINNCRSIDMDNYMLARNTDQGIVSDDEYL</sequence>
<dbReference type="PROSITE" id="PS50082">
    <property type="entry name" value="WD_REPEATS_2"/>
    <property type="match status" value="2"/>
</dbReference>
<evidence type="ECO:0000259" key="15">
    <source>
        <dbReference type="PROSITE" id="PS50237"/>
    </source>
</evidence>
<dbReference type="PROSITE" id="PS50237">
    <property type="entry name" value="HECT"/>
    <property type="match status" value="1"/>
</dbReference>
<dbReference type="Proteomes" id="UP001168821">
    <property type="component" value="Unassembled WGS sequence"/>
</dbReference>
<accession>A0AA38MS65</accession>
<name>A0AA38MS65_9CUCU</name>
<organism evidence="16 17">
    <name type="scientific">Zophobas morio</name>
    <dbReference type="NCBI Taxonomy" id="2755281"/>
    <lineage>
        <taxon>Eukaryota</taxon>
        <taxon>Metazoa</taxon>
        <taxon>Ecdysozoa</taxon>
        <taxon>Arthropoda</taxon>
        <taxon>Hexapoda</taxon>
        <taxon>Insecta</taxon>
        <taxon>Pterygota</taxon>
        <taxon>Neoptera</taxon>
        <taxon>Endopterygota</taxon>
        <taxon>Coleoptera</taxon>
        <taxon>Polyphaga</taxon>
        <taxon>Cucujiformia</taxon>
        <taxon>Tenebrionidae</taxon>
        <taxon>Zophobas</taxon>
    </lineage>
</organism>
<dbReference type="GO" id="GO:0061630">
    <property type="term" value="F:ubiquitin protein ligase activity"/>
    <property type="evidence" value="ECO:0007669"/>
    <property type="project" value="UniProtKB-EC"/>
</dbReference>
<evidence type="ECO:0000256" key="3">
    <source>
        <dbReference type="ARBA" id="ARBA00004906"/>
    </source>
</evidence>
<feature type="active site" description="Glycyl thioester intermediate" evidence="10">
    <location>
        <position position="4278"/>
    </location>
</feature>
<evidence type="ECO:0000256" key="11">
    <source>
        <dbReference type="PROSITE-ProRule" id="PRU00221"/>
    </source>
</evidence>
<proteinExistence type="predicted"/>
<dbReference type="InterPro" id="IPR000569">
    <property type="entry name" value="HECT_dom"/>
</dbReference>
<dbReference type="Pfam" id="PF00622">
    <property type="entry name" value="SPRY"/>
    <property type="match status" value="1"/>
</dbReference>
<dbReference type="Gene3D" id="2.130.10.30">
    <property type="entry name" value="Regulator of chromosome condensation 1/beta-lactamase-inhibitor protein II"/>
    <property type="match status" value="2"/>
</dbReference>
<dbReference type="GO" id="GO:0005737">
    <property type="term" value="C:cytoplasm"/>
    <property type="evidence" value="ECO:0007669"/>
    <property type="project" value="UniProtKB-SubCell"/>
</dbReference>
<evidence type="ECO:0000256" key="13">
    <source>
        <dbReference type="SAM" id="Coils"/>
    </source>
</evidence>
<dbReference type="InterPro" id="IPR051625">
    <property type="entry name" value="Signaling_Regulatory_Domain"/>
</dbReference>
<comment type="caution">
    <text evidence="16">The sequence shown here is derived from an EMBL/GenBank/DDBJ whole genome shotgun (WGS) entry which is preliminary data.</text>
</comment>
<dbReference type="Pfam" id="PF25390">
    <property type="entry name" value="WD40_RLD"/>
    <property type="match status" value="1"/>
</dbReference>
<evidence type="ECO:0000256" key="5">
    <source>
        <dbReference type="ARBA" id="ARBA00022490"/>
    </source>
</evidence>
<dbReference type="InterPro" id="IPR015943">
    <property type="entry name" value="WD40/YVTN_repeat-like_dom_sf"/>
</dbReference>
<dbReference type="InterPro" id="IPR036322">
    <property type="entry name" value="WD40_repeat_dom_sf"/>
</dbReference>
<comment type="catalytic activity">
    <reaction evidence="1">
        <text>S-ubiquitinyl-[E2 ubiquitin-conjugating enzyme]-L-cysteine + [acceptor protein]-L-lysine = [E2 ubiquitin-conjugating enzyme]-L-cysteine + N(6)-ubiquitinyl-[acceptor protein]-L-lysine.</text>
        <dbReference type="EC" id="2.3.2.26"/>
    </reaction>
</comment>
<dbReference type="InterPro" id="IPR000408">
    <property type="entry name" value="Reg_chr_condens"/>
</dbReference>
<dbReference type="EC" id="2.3.2.26" evidence="4"/>
<dbReference type="Gene3D" id="2.130.10.10">
    <property type="entry name" value="YVTN repeat-like/Quinoprotein amine dehydrogenase"/>
    <property type="match status" value="1"/>
</dbReference>
<dbReference type="Gene3D" id="2.60.120.920">
    <property type="match status" value="1"/>
</dbReference>
<dbReference type="InterPro" id="IPR043136">
    <property type="entry name" value="B30.2/SPRY_sf"/>
</dbReference>
<dbReference type="SUPFAM" id="SSF50985">
    <property type="entry name" value="RCC1/BLIP-II"/>
    <property type="match status" value="2"/>
</dbReference>
<feature type="repeat" description="RCC1" evidence="12">
    <location>
        <begin position="3571"/>
        <end position="3622"/>
    </location>
</feature>
<evidence type="ECO:0000256" key="10">
    <source>
        <dbReference type="PROSITE-ProRule" id="PRU00104"/>
    </source>
</evidence>
<dbReference type="InterPro" id="IPR058923">
    <property type="entry name" value="RCC1-like_dom"/>
</dbReference>
<keyword evidence="5" id="KW-0963">Cytoplasm</keyword>
<keyword evidence="17" id="KW-1185">Reference proteome</keyword>
<dbReference type="GO" id="GO:0009966">
    <property type="term" value="P:regulation of signal transduction"/>
    <property type="evidence" value="ECO:0007669"/>
    <property type="project" value="UniProtKB-ARBA"/>
</dbReference>
<dbReference type="CDD" id="cd00078">
    <property type="entry name" value="HECTc"/>
    <property type="match status" value="1"/>
</dbReference>
<feature type="repeat" description="RCC1" evidence="12">
    <location>
        <begin position="3780"/>
        <end position="3831"/>
    </location>
</feature>
<dbReference type="Pfam" id="PF00400">
    <property type="entry name" value="WD40"/>
    <property type="match status" value="3"/>
</dbReference>
<feature type="repeat" description="WD" evidence="11">
    <location>
        <begin position="2924"/>
        <end position="2965"/>
    </location>
</feature>
<keyword evidence="8" id="KW-0677">Repeat</keyword>
<evidence type="ECO:0000313" key="17">
    <source>
        <dbReference type="Proteomes" id="UP001168821"/>
    </source>
</evidence>
<feature type="domain" description="HECT" evidence="15">
    <location>
        <begin position="3968"/>
        <end position="4315"/>
    </location>
</feature>
<evidence type="ECO:0000256" key="9">
    <source>
        <dbReference type="ARBA" id="ARBA00022786"/>
    </source>
</evidence>
<keyword evidence="11" id="KW-0853">WD repeat</keyword>
<feature type="coiled-coil region" evidence="13">
    <location>
        <begin position="1259"/>
        <end position="1309"/>
    </location>
</feature>
<dbReference type="PROSITE" id="PS50188">
    <property type="entry name" value="B302_SPRY"/>
    <property type="match status" value="1"/>
</dbReference>
<feature type="repeat" description="RCC1" evidence="12">
    <location>
        <begin position="3623"/>
        <end position="3674"/>
    </location>
</feature>
<feature type="repeat" description="RCC1" evidence="12">
    <location>
        <begin position="661"/>
        <end position="713"/>
    </location>
</feature>
<dbReference type="InterPro" id="IPR035768">
    <property type="entry name" value="SPRY_HERC1"/>
</dbReference>
<dbReference type="InterPro" id="IPR001680">
    <property type="entry name" value="WD40_rpt"/>
</dbReference>
<comment type="pathway">
    <text evidence="3">Protein modification; protein ubiquitination.</text>
</comment>
<dbReference type="InterPro" id="IPR009091">
    <property type="entry name" value="RCC1/BLIP-II"/>
</dbReference>
<dbReference type="SUPFAM" id="SSF56204">
    <property type="entry name" value="Hect, E3 ligase catalytic domain"/>
    <property type="match status" value="1"/>
</dbReference>
<feature type="repeat" description="RCC1" evidence="12">
    <location>
        <begin position="351"/>
        <end position="400"/>
    </location>
</feature>
<dbReference type="CDD" id="cd12881">
    <property type="entry name" value="SPRY_HERC1"/>
    <property type="match status" value="1"/>
</dbReference>
<dbReference type="InterPro" id="IPR013320">
    <property type="entry name" value="ConA-like_dom_sf"/>
</dbReference>
<evidence type="ECO:0000256" key="6">
    <source>
        <dbReference type="ARBA" id="ARBA00022553"/>
    </source>
</evidence>
<evidence type="ECO:0000256" key="2">
    <source>
        <dbReference type="ARBA" id="ARBA00004496"/>
    </source>
</evidence>
<dbReference type="PANTHER" id="PTHR22872">
    <property type="entry name" value="BTK-BINDING PROTEIN-RELATED"/>
    <property type="match status" value="1"/>
</dbReference>
<reference evidence="16" key="1">
    <citation type="journal article" date="2023" name="G3 (Bethesda)">
        <title>Whole genome assemblies of Zophobas morio and Tenebrio molitor.</title>
        <authorList>
            <person name="Kaur S."/>
            <person name="Stinson S.A."/>
            <person name="diCenzo G.C."/>
        </authorList>
    </citation>
    <scope>NUCLEOTIDE SEQUENCE</scope>
    <source>
        <strain evidence="16">QUZm001</strain>
    </source>
</reference>